<organism evidence="1">
    <name type="scientific">Candidatus Kentrum sp. FM</name>
    <dbReference type="NCBI Taxonomy" id="2126340"/>
    <lineage>
        <taxon>Bacteria</taxon>
        <taxon>Pseudomonadati</taxon>
        <taxon>Pseudomonadota</taxon>
        <taxon>Gammaproteobacteria</taxon>
        <taxon>Candidatus Kentrum</taxon>
    </lineage>
</organism>
<proteinExistence type="predicted"/>
<accession>A0A450WUA8</accession>
<protein>
    <submittedName>
        <fullName evidence="1">Uncharacterized protein</fullName>
    </submittedName>
</protein>
<gene>
    <name evidence="1" type="ORF">BECKFM1743B_GA0114221_107123</name>
</gene>
<dbReference type="EMBL" id="CAADFL010000712">
    <property type="protein sequence ID" value="VFK20617.1"/>
    <property type="molecule type" value="Genomic_DNA"/>
</dbReference>
<sequence length="94" mass="10457">MRRHIFGINQTRTHLCANAAGCRGSICDPAYYPSSRSLSDLGRIGCESGKLAHVSRKFSLNSSLLGLEFTEKWPPKSCNPKMRIDKSFLQLVSL</sequence>
<evidence type="ECO:0000313" key="1">
    <source>
        <dbReference type="EMBL" id="VFK20617.1"/>
    </source>
</evidence>
<dbReference type="AlphaFoldDB" id="A0A450WUA8"/>
<name>A0A450WUA8_9GAMM</name>
<reference evidence="1" key="1">
    <citation type="submission" date="2019-02" db="EMBL/GenBank/DDBJ databases">
        <authorList>
            <person name="Gruber-Vodicka R. H."/>
            <person name="Seah K. B. B."/>
        </authorList>
    </citation>
    <scope>NUCLEOTIDE SEQUENCE</scope>
    <source>
        <strain evidence="1">BECK_BZ164</strain>
    </source>
</reference>